<accession>A0ABU2M0J4</accession>
<evidence type="ECO:0000313" key="3">
    <source>
        <dbReference type="EMBL" id="MDT0323379.1"/>
    </source>
</evidence>
<feature type="region of interest" description="Disordered" evidence="1">
    <location>
        <begin position="1"/>
        <end position="26"/>
    </location>
</feature>
<dbReference type="RefSeq" id="WP_311604559.1">
    <property type="nucleotide sequence ID" value="NZ_JAVREM010000104.1"/>
</dbReference>
<organism evidence="3 4">
    <name type="scientific">Streptomyces millisiae</name>
    <dbReference type="NCBI Taxonomy" id="3075542"/>
    <lineage>
        <taxon>Bacteria</taxon>
        <taxon>Bacillati</taxon>
        <taxon>Actinomycetota</taxon>
        <taxon>Actinomycetes</taxon>
        <taxon>Kitasatosporales</taxon>
        <taxon>Streptomycetaceae</taxon>
        <taxon>Streptomyces</taxon>
    </lineage>
</organism>
<evidence type="ECO:0000256" key="2">
    <source>
        <dbReference type="SAM" id="Phobius"/>
    </source>
</evidence>
<evidence type="ECO:0000313" key="4">
    <source>
        <dbReference type="Proteomes" id="UP001183420"/>
    </source>
</evidence>
<keyword evidence="2" id="KW-0812">Transmembrane</keyword>
<keyword evidence="4" id="KW-1185">Reference proteome</keyword>
<dbReference type="Pfam" id="PF14012">
    <property type="entry name" value="DUF4229"/>
    <property type="match status" value="1"/>
</dbReference>
<dbReference type="InterPro" id="IPR025323">
    <property type="entry name" value="DUF4229"/>
</dbReference>
<keyword evidence="2" id="KW-0472">Membrane</keyword>
<dbReference type="Proteomes" id="UP001183420">
    <property type="component" value="Unassembled WGS sequence"/>
</dbReference>
<feature type="transmembrane region" description="Helical" evidence="2">
    <location>
        <begin position="100"/>
        <end position="118"/>
    </location>
</feature>
<protein>
    <submittedName>
        <fullName evidence="3">DUF4229 domain-containing protein</fullName>
    </submittedName>
</protein>
<gene>
    <name evidence="3" type="ORF">RNC47_34265</name>
</gene>
<feature type="transmembrane region" description="Helical" evidence="2">
    <location>
        <begin position="68"/>
        <end position="88"/>
    </location>
</feature>
<name>A0ABU2M0J4_9ACTN</name>
<keyword evidence="2" id="KW-1133">Transmembrane helix</keyword>
<comment type="caution">
    <text evidence="3">The sequence shown here is derived from an EMBL/GenBank/DDBJ whole genome shotgun (WGS) entry which is preliminary data.</text>
</comment>
<evidence type="ECO:0000256" key="1">
    <source>
        <dbReference type="SAM" id="MobiDB-lite"/>
    </source>
</evidence>
<reference evidence="4" key="1">
    <citation type="submission" date="2023-07" db="EMBL/GenBank/DDBJ databases">
        <title>30 novel species of actinomycetes from the DSMZ collection.</title>
        <authorList>
            <person name="Nouioui I."/>
        </authorList>
    </citation>
    <scope>NUCLEOTIDE SEQUENCE [LARGE SCALE GENOMIC DNA]</scope>
    <source>
        <strain evidence="4">DSM 44918</strain>
    </source>
</reference>
<sequence length="151" mass="15277">MSHSTEATERTATVGGADEAAAPAVTPDGAAVSASEPAVAAAAAEPAAGDAVAGPDGQATGATVRYTLARFGVFVASFVVIAALAYVGVLPESFGAANPLWIALLAIIVSAPISYVVLRRQRDAMSQQIAPRIEQARGRLRANQSMEDDAA</sequence>
<proteinExistence type="predicted"/>
<dbReference type="EMBL" id="JAVREM010000104">
    <property type="protein sequence ID" value="MDT0323379.1"/>
    <property type="molecule type" value="Genomic_DNA"/>
</dbReference>